<comment type="caution">
    <text evidence="6">The sequence shown here is derived from an EMBL/GenBank/DDBJ whole genome shotgun (WGS) entry which is preliminary data.</text>
</comment>
<comment type="similarity">
    <text evidence="1 3">Belongs to the DapA family.</text>
</comment>
<dbReference type="RefSeq" id="WP_101615997.1">
    <property type="nucleotide sequence ID" value="NZ_NMWU01000013.1"/>
</dbReference>
<feature type="active site" description="Proton donor/acceptor" evidence="4">
    <location>
        <position position="133"/>
    </location>
</feature>
<feature type="binding site" evidence="5">
    <location>
        <position position="201"/>
    </location>
    <ligand>
        <name>pyruvate</name>
        <dbReference type="ChEBI" id="CHEBI:15361"/>
    </ligand>
</feature>
<dbReference type="OrthoDB" id="3175637at2"/>
<reference evidence="6 7" key="1">
    <citation type="submission" date="2017-07" db="EMBL/GenBank/DDBJ databases">
        <title>Bifidobacterium novel species.</title>
        <authorList>
            <person name="Lugli G.A."/>
            <person name="Milani C."/>
            <person name="Duranti S."/>
            <person name="Mangifesta M."/>
        </authorList>
    </citation>
    <scope>NUCLEOTIDE SEQUENCE [LARGE SCALE GENOMIC DNA]</scope>
    <source>
        <strain evidence="7">Uis1B</strain>
    </source>
</reference>
<dbReference type="InterPro" id="IPR013785">
    <property type="entry name" value="Aldolase_TIM"/>
</dbReference>
<gene>
    <name evidence="6" type="ORF">Uis1B_0877</name>
</gene>
<evidence type="ECO:0000313" key="6">
    <source>
        <dbReference type="EMBL" id="PLS31278.1"/>
    </source>
</evidence>
<dbReference type="PANTHER" id="PTHR12128">
    <property type="entry name" value="DIHYDRODIPICOLINATE SYNTHASE"/>
    <property type="match status" value="1"/>
</dbReference>
<evidence type="ECO:0000256" key="1">
    <source>
        <dbReference type="ARBA" id="ARBA00007592"/>
    </source>
</evidence>
<dbReference type="PIRSF" id="PIRSF001365">
    <property type="entry name" value="DHDPS"/>
    <property type="match status" value="1"/>
</dbReference>
<dbReference type="GO" id="GO:0008840">
    <property type="term" value="F:4-hydroxy-tetrahydrodipicolinate synthase activity"/>
    <property type="evidence" value="ECO:0007669"/>
    <property type="project" value="TreeGrafter"/>
</dbReference>
<proteinExistence type="inferred from homology"/>
<dbReference type="CDD" id="cd00408">
    <property type="entry name" value="DHDPS-like"/>
    <property type="match status" value="1"/>
</dbReference>
<dbReference type="AlphaFoldDB" id="A0A2N5JAP5"/>
<name>A0A2N5JAP5_9BIFI</name>
<dbReference type="PANTHER" id="PTHR12128:SF66">
    <property type="entry name" value="4-HYDROXY-2-OXOGLUTARATE ALDOLASE, MITOCHONDRIAL"/>
    <property type="match status" value="1"/>
</dbReference>
<keyword evidence="2 3" id="KW-0456">Lyase</keyword>
<dbReference type="PRINTS" id="PR00146">
    <property type="entry name" value="DHPICSNTHASE"/>
</dbReference>
<evidence type="ECO:0000256" key="3">
    <source>
        <dbReference type="PIRNR" id="PIRNR001365"/>
    </source>
</evidence>
<dbReference type="Pfam" id="PF00701">
    <property type="entry name" value="DHDPS"/>
    <property type="match status" value="1"/>
</dbReference>
<evidence type="ECO:0000313" key="7">
    <source>
        <dbReference type="Proteomes" id="UP000235050"/>
    </source>
</evidence>
<evidence type="ECO:0000256" key="2">
    <source>
        <dbReference type="ARBA" id="ARBA00023239"/>
    </source>
</evidence>
<organism evidence="6 7">
    <name type="scientific">Bifidobacterium margollesii</name>
    <dbReference type="NCBI Taxonomy" id="2020964"/>
    <lineage>
        <taxon>Bacteria</taxon>
        <taxon>Bacillati</taxon>
        <taxon>Actinomycetota</taxon>
        <taxon>Actinomycetes</taxon>
        <taxon>Bifidobacteriales</taxon>
        <taxon>Bifidobacteriaceae</taxon>
        <taxon>Bifidobacterium</taxon>
    </lineage>
</organism>
<dbReference type="SUPFAM" id="SSF51569">
    <property type="entry name" value="Aldolase"/>
    <property type="match status" value="1"/>
</dbReference>
<feature type="active site" description="Schiff-base intermediate with substrate" evidence="4">
    <location>
        <position position="160"/>
    </location>
</feature>
<keyword evidence="7" id="KW-1185">Reference proteome</keyword>
<accession>A0A2N5JAP5</accession>
<evidence type="ECO:0000256" key="4">
    <source>
        <dbReference type="PIRSR" id="PIRSR001365-1"/>
    </source>
</evidence>
<sequence>MSGQPEIITAGVTAFDERGELDAGANLAFLRRIEPYVDGVLPVGTNGEFPALNAEERAKVIGWALEVFGPERAIAHVGAPSVHQALEHARAAAALGATRFAAITPYYLTASVEGVIGYYQSLRDAVDGELYAYIFPDVACTDVLPETLAELARIGIDGVKLSGLASTRVEAYREAAPDLALWSGNDADLPHVYTAGGRGVVSGVSGVAPQAWAALRDAYGIGEQSVIDEAQTRVQALVKVLGPSISRLKYGLMVLGIPVGECRMPIDEPSEEIKEEIRTVLHNTGITE</sequence>
<dbReference type="SMART" id="SM01130">
    <property type="entry name" value="DHDPS"/>
    <property type="match status" value="1"/>
</dbReference>
<dbReference type="InterPro" id="IPR002220">
    <property type="entry name" value="DapA-like"/>
</dbReference>
<dbReference type="Proteomes" id="UP000235050">
    <property type="component" value="Unassembled WGS sequence"/>
</dbReference>
<dbReference type="EMBL" id="NMWU01000013">
    <property type="protein sequence ID" value="PLS31278.1"/>
    <property type="molecule type" value="Genomic_DNA"/>
</dbReference>
<protein>
    <submittedName>
        <fullName evidence="6">Dihydrodipicolinate synthase</fullName>
    </submittedName>
</protein>
<evidence type="ECO:0000256" key="5">
    <source>
        <dbReference type="PIRSR" id="PIRSR001365-2"/>
    </source>
</evidence>
<dbReference type="Gene3D" id="3.20.20.70">
    <property type="entry name" value="Aldolase class I"/>
    <property type="match status" value="1"/>
</dbReference>